<comment type="similarity">
    <text evidence="2">Belongs to the CPA3 antiporters (TC 2.A.63) subunit F family.</text>
</comment>
<keyword evidence="11" id="KW-1185">Reference proteome</keyword>
<feature type="compositionally biased region" description="Basic and acidic residues" evidence="8">
    <location>
        <begin position="110"/>
        <end position="130"/>
    </location>
</feature>
<keyword evidence="3" id="KW-0813">Transport</keyword>
<dbReference type="EMBL" id="SDMQ01000008">
    <property type="protein sequence ID" value="TBT84245.1"/>
    <property type="molecule type" value="Genomic_DNA"/>
</dbReference>
<feature type="transmembrane region" description="Helical" evidence="9">
    <location>
        <begin position="37"/>
        <end position="57"/>
    </location>
</feature>
<evidence type="ECO:0000256" key="6">
    <source>
        <dbReference type="ARBA" id="ARBA00022989"/>
    </source>
</evidence>
<evidence type="ECO:0000256" key="3">
    <source>
        <dbReference type="ARBA" id="ARBA00022448"/>
    </source>
</evidence>
<reference evidence="10 11" key="1">
    <citation type="submission" date="2019-01" db="EMBL/GenBank/DDBJ databases">
        <title>Lactibacter flavus gen. nov., sp. nov., a novel bacterium of the family Propionibacteriaceae isolated from raw milk and dairy products.</title>
        <authorList>
            <person name="Huptas C."/>
            <person name="Wenning M."/>
            <person name="Breitenwieser F."/>
            <person name="Doll E."/>
            <person name="Von Neubeck M."/>
            <person name="Busse H.-J."/>
            <person name="Scherer S."/>
        </authorList>
    </citation>
    <scope>NUCLEOTIDE SEQUENCE [LARGE SCALE GENOMIC DNA]</scope>
    <source>
        <strain evidence="10 11">KCTC 33808</strain>
    </source>
</reference>
<evidence type="ECO:0008006" key="12">
    <source>
        <dbReference type="Google" id="ProtNLM"/>
    </source>
</evidence>
<evidence type="ECO:0000256" key="5">
    <source>
        <dbReference type="ARBA" id="ARBA00022692"/>
    </source>
</evidence>
<evidence type="ECO:0000256" key="2">
    <source>
        <dbReference type="ARBA" id="ARBA00009212"/>
    </source>
</evidence>
<evidence type="ECO:0000256" key="9">
    <source>
        <dbReference type="SAM" id="Phobius"/>
    </source>
</evidence>
<keyword evidence="7 9" id="KW-0472">Membrane</keyword>
<dbReference type="PANTHER" id="PTHR34702:SF1">
    <property type="entry name" value="NA(+)_H(+) ANTIPORTER SUBUNIT F"/>
    <property type="match status" value="1"/>
</dbReference>
<dbReference type="AlphaFoldDB" id="A0A4Q9KCS7"/>
<keyword evidence="5 9" id="KW-0812">Transmembrane</keyword>
<evidence type="ECO:0000256" key="8">
    <source>
        <dbReference type="SAM" id="MobiDB-lite"/>
    </source>
</evidence>
<protein>
    <recommendedName>
        <fullName evidence="12">Sodium:proton antiporter</fullName>
    </recommendedName>
</protein>
<organism evidence="10 11">
    <name type="scientific">Propioniciclava sinopodophylli</name>
    <dbReference type="NCBI Taxonomy" id="1837344"/>
    <lineage>
        <taxon>Bacteria</taxon>
        <taxon>Bacillati</taxon>
        <taxon>Actinomycetota</taxon>
        <taxon>Actinomycetes</taxon>
        <taxon>Propionibacteriales</taxon>
        <taxon>Propionibacteriaceae</taxon>
        <taxon>Propioniciclava</taxon>
    </lineage>
</organism>
<gene>
    <name evidence="10" type="ORF">ET989_08810</name>
</gene>
<accession>A0A4Q9KCS7</accession>
<evidence type="ECO:0000256" key="1">
    <source>
        <dbReference type="ARBA" id="ARBA00004651"/>
    </source>
</evidence>
<dbReference type="GO" id="GO:0005886">
    <property type="term" value="C:plasma membrane"/>
    <property type="evidence" value="ECO:0007669"/>
    <property type="project" value="UniProtKB-SubCell"/>
</dbReference>
<dbReference type="GO" id="GO:0015385">
    <property type="term" value="F:sodium:proton antiporter activity"/>
    <property type="evidence" value="ECO:0007669"/>
    <property type="project" value="TreeGrafter"/>
</dbReference>
<name>A0A4Q9KCS7_9ACTN</name>
<evidence type="ECO:0000313" key="10">
    <source>
        <dbReference type="EMBL" id="TBT84245.1"/>
    </source>
</evidence>
<dbReference type="Proteomes" id="UP000292373">
    <property type="component" value="Unassembled WGS sequence"/>
</dbReference>
<dbReference type="OrthoDB" id="3733837at2"/>
<keyword evidence="4" id="KW-1003">Cell membrane</keyword>
<proteinExistence type="inferred from homology"/>
<comment type="subcellular location">
    <subcellularLocation>
        <location evidence="1">Cell membrane</location>
        <topology evidence="1">Multi-pass membrane protein</topology>
    </subcellularLocation>
</comment>
<feature type="transmembrane region" description="Helical" evidence="9">
    <location>
        <begin position="6"/>
        <end position="25"/>
    </location>
</feature>
<sequence length="136" mass="14721">MTLVTQVLIGATVVVLVVSALFALYRLAKGPTGLDRGVASDVIIAVLIAGIATHAIAARMSVGLIVILILSLIGFTSAVGLARLITGTSARERRFLEAEARAANISRERAERERLQRERLERERAERELNEMEGEA</sequence>
<dbReference type="InterPro" id="IPR007208">
    <property type="entry name" value="MrpF/PhaF-like"/>
</dbReference>
<evidence type="ECO:0000313" key="11">
    <source>
        <dbReference type="Proteomes" id="UP000292373"/>
    </source>
</evidence>
<evidence type="ECO:0000256" key="4">
    <source>
        <dbReference type="ARBA" id="ARBA00022475"/>
    </source>
</evidence>
<dbReference type="RefSeq" id="WP_131168174.1">
    <property type="nucleotide sequence ID" value="NZ_SDMQ01000008.1"/>
</dbReference>
<feature type="region of interest" description="Disordered" evidence="8">
    <location>
        <begin position="110"/>
        <end position="136"/>
    </location>
</feature>
<evidence type="ECO:0000256" key="7">
    <source>
        <dbReference type="ARBA" id="ARBA00023136"/>
    </source>
</evidence>
<feature type="transmembrane region" description="Helical" evidence="9">
    <location>
        <begin position="63"/>
        <end position="85"/>
    </location>
</feature>
<dbReference type="PANTHER" id="PTHR34702">
    <property type="entry name" value="NA(+)/H(+) ANTIPORTER SUBUNIT F1"/>
    <property type="match status" value="1"/>
</dbReference>
<comment type="caution">
    <text evidence="10">The sequence shown here is derived from an EMBL/GenBank/DDBJ whole genome shotgun (WGS) entry which is preliminary data.</text>
</comment>
<keyword evidence="6 9" id="KW-1133">Transmembrane helix</keyword>